<dbReference type="EMBL" id="JARBHB010000009">
    <property type="protein sequence ID" value="KAJ8876097.1"/>
    <property type="molecule type" value="Genomic_DNA"/>
</dbReference>
<proteinExistence type="predicted"/>
<organism evidence="1 2">
    <name type="scientific">Dryococelus australis</name>
    <dbReference type="NCBI Taxonomy" id="614101"/>
    <lineage>
        <taxon>Eukaryota</taxon>
        <taxon>Metazoa</taxon>
        <taxon>Ecdysozoa</taxon>
        <taxon>Arthropoda</taxon>
        <taxon>Hexapoda</taxon>
        <taxon>Insecta</taxon>
        <taxon>Pterygota</taxon>
        <taxon>Neoptera</taxon>
        <taxon>Polyneoptera</taxon>
        <taxon>Phasmatodea</taxon>
        <taxon>Verophasmatodea</taxon>
        <taxon>Anareolatae</taxon>
        <taxon>Phasmatidae</taxon>
        <taxon>Eurycanthinae</taxon>
        <taxon>Dryococelus</taxon>
    </lineage>
</organism>
<evidence type="ECO:0000313" key="1">
    <source>
        <dbReference type="EMBL" id="KAJ8876097.1"/>
    </source>
</evidence>
<reference evidence="1 2" key="1">
    <citation type="submission" date="2023-02" db="EMBL/GenBank/DDBJ databases">
        <title>LHISI_Scaffold_Assembly.</title>
        <authorList>
            <person name="Stuart O.P."/>
            <person name="Cleave R."/>
            <person name="Magrath M.J.L."/>
            <person name="Mikheyev A.S."/>
        </authorList>
    </citation>
    <scope>NUCLEOTIDE SEQUENCE [LARGE SCALE GENOMIC DNA]</scope>
    <source>
        <strain evidence="1">Daus_M_001</strain>
        <tissue evidence="1">Leg muscle</tissue>
    </source>
</reference>
<dbReference type="Proteomes" id="UP001159363">
    <property type="component" value="Chromosome 8"/>
</dbReference>
<accession>A0ABQ9GVR2</accession>
<comment type="caution">
    <text evidence="1">The sequence shown here is derived from an EMBL/GenBank/DDBJ whole genome shotgun (WGS) entry which is preliminary data.</text>
</comment>
<protein>
    <submittedName>
        <fullName evidence="1">Uncharacterized protein</fullName>
    </submittedName>
</protein>
<gene>
    <name evidence="1" type="ORF">PR048_024006</name>
</gene>
<sequence length="592" mass="64420">MRRRWVGAIETIGAAFPDFGSALGIRASGRNSAIENDRSCVHDLRPSLYSDAEALAAAGGIEIRFQLTFVRQPRALLVCPAASMVHGNFPVPAGCMARTYIRPASDCSGVVVRTLACHTGELGSIHRRGPSRVFACRTCARKCRWSAGFLGDLPFPSTLYTPTMLHARLAPPASALNSSITLARYIAKVRIPITCASALTSAWIDGVSQPSPRRVPSARSRVSTPGILRLMLVGGDKWFGRTGSAFLPLAPPQRVKSCNFFKTPMGRGGVVVRLLTFHLGERGSIHGQVAPGFSRVGIVSDDVTGCVGNCGDLPDSYKTYSSASHRVVHPPPPSPTRAVYMNGVPAGVVIESSSAGTLVSHAEAPLQPLSSLGVLASKWSGWGRTCLSISPIVCPARKREREPSKGSLVDDPLQQPRSYVEGRVSPDREQCSLTQNCMTGCGEGWKLIDQTSYPLLFSPTYPGEIYFGEANPFLYRLSQPFLVARNRLSLFLKWSWETMGKRNQDGWSGIRTQWFLLRAPSVCSTEQATAYLATLHHTLLMECSIETGPSRLEKQGQERNRSWAEGEPIPAFVWSDLGETMRNLKQGDCTQN</sequence>
<keyword evidence="2" id="KW-1185">Reference proteome</keyword>
<evidence type="ECO:0000313" key="2">
    <source>
        <dbReference type="Proteomes" id="UP001159363"/>
    </source>
</evidence>
<name>A0ABQ9GVR2_9NEOP</name>